<comment type="subcellular location">
    <subcellularLocation>
        <location evidence="7">Cell membrane</location>
        <topology evidence="7">Multi-pass membrane protein</topology>
    </subcellularLocation>
    <subcellularLocation>
        <location evidence="1">Membrane</location>
        <topology evidence="1">Multi-pass membrane protein</topology>
    </subcellularLocation>
</comment>
<dbReference type="Gene3D" id="3.40.50.300">
    <property type="entry name" value="P-loop containing nucleotide triphosphate hydrolases"/>
    <property type="match status" value="1"/>
</dbReference>
<dbReference type="GO" id="GO:0055085">
    <property type="term" value="P:transmembrane transport"/>
    <property type="evidence" value="ECO:0007669"/>
    <property type="project" value="InterPro"/>
</dbReference>
<evidence type="ECO:0000259" key="9">
    <source>
        <dbReference type="PROSITE" id="PS50893"/>
    </source>
</evidence>
<evidence type="ECO:0000256" key="2">
    <source>
        <dbReference type="ARBA" id="ARBA00022692"/>
    </source>
</evidence>
<dbReference type="InterPro" id="IPR049783">
    <property type="entry name" value="ABC_perm_TupB-like"/>
</dbReference>
<feature type="domain" description="ABC transmembrane type-1" evidence="10">
    <location>
        <begin position="26"/>
        <end position="222"/>
    </location>
</feature>
<dbReference type="Gene3D" id="1.10.3720.10">
    <property type="entry name" value="MetI-like"/>
    <property type="match status" value="1"/>
</dbReference>
<accession>A0A4R2RUX1</accession>
<dbReference type="Pfam" id="PF00005">
    <property type="entry name" value="ABC_tran"/>
    <property type="match status" value="1"/>
</dbReference>
<reference evidence="11 12" key="1">
    <citation type="submission" date="2019-03" db="EMBL/GenBank/DDBJ databases">
        <title>Genomic Encyclopedia of Type Strains, Phase IV (KMG-IV): sequencing the most valuable type-strain genomes for metagenomic binning, comparative biology and taxonomic classification.</title>
        <authorList>
            <person name="Goeker M."/>
        </authorList>
    </citation>
    <scope>NUCLEOTIDE SEQUENCE [LARGE SCALE GENOMIC DNA]</scope>
    <source>
        <strain evidence="11 12">DSM 11170</strain>
    </source>
</reference>
<feature type="region of interest" description="Disordered" evidence="8">
    <location>
        <begin position="233"/>
        <end position="256"/>
    </location>
</feature>
<dbReference type="InterPro" id="IPR017871">
    <property type="entry name" value="ABC_transporter-like_CS"/>
</dbReference>
<dbReference type="PROSITE" id="PS50893">
    <property type="entry name" value="ABC_TRANSPORTER_2"/>
    <property type="match status" value="1"/>
</dbReference>
<protein>
    <submittedName>
        <fullName evidence="11">ABC-type sugar transport system ATPase subunit</fullName>
    </submittedName>
</protein>
<evidence type="ECO:0000259" key="10">
    <source>
        <dbReference type="PROSITE" id="PS50928"/>
    </source>
</evidence>
<dbReference type="InterPro" id="IPR003593">
    <property type="entry name" value="AAA+_ATPase"/>
</dbReference>
<dbReference type="CDD" id="cd06261">
    <property type="entry name" value="TM_PBP2"/>
    <property type="match status" value="1"/>
</dbReference>
<feature type="transmembrane region" description="Helical" evidence="7">
    <location>
        <begin position="144"/>
        <end position="168"/>
    </location>
</feature>
<evidence type="ECO:0000313" key="11">
    <source>
        <dbReference type="EMBL" id="TCP67213.1"/>
    </source>
</evidence>
<evidence type="ECO:0000256" key="5">
    <source>
        <dbReference type="ARBA" id="ARBA00022989"/>
    </source>
</evidence>
<organism evidence="11 12">
    <name type="scientific">Heliophilum fasciatum</name>
    <dbReference type="NCBI Taxonomy" id="35700"/>
    <lineage>
        <taxon>Bacteria</taxon>
        <taxon>Bacillati</taxon>
        <taxon>Bacillota</taxon>
        <taxon>Clostridia</taxon>
        <taxon>Eubacteriales</taxon>
        <taxon>Heliobacteriaceae</taxon>
        <taxon>Heliophilum</taxon>
    </lineage>
</organism>
<evidence type="ECO:0000256" key="4">
    <source>
        <dbReference type="ARBA" id="ARBA00022840"/>
    </source>
</evidence>
<feature type="transmembrane region" description="Helical" evidence="7">
    <location>
        <begin position="203"/>
        <end position="224"/>
    </location>
</feature>
<dbReference type="GO" id="GO:0005886">
    <property type="term" value="C:plasma membrane"/>
    <property type="evidence" value="ECO:0007669"/>
    <property type="project" value="UniProtKB-SubCell"/>
</dbReference>
<dbReference type="Proteomes" id="UP000294813">
    <property type="component" value="Unassembled WGS sequence"/>
</dbReference>
<feature type="transmembrane region" description="Helical" evidence="7">
    <location>
        <begin position="21"/>
        <end position="54"/>
    </location>
</feature>
<dbReference type="PROSITE" id="PS00211">
    <property type="entry name" value="ABC_TRANSPORTER_1"/>
    <property type="match status" value="1"/>
</dbReference>
<feature type="transmembrane region" description="Helical" evidence="7">
    <location>
        <begin position="98"/>
        <end position="123"/>
    </location>
</feature>
<dbReference type="NCBIfam" id="NF038017">
    <property type="entry name" value="ABC_perm1"/>
    <property type="match status" value="1"/>
</dbReference>
<dbReference type="PROSITE" id="PS50928">
    <property type="entry name" value="ABC_TM1"/>
    <property type="match status" value="1"/>
</dbReference>
<keyword evidence="5 7" id="KW-1133">Transmembrane helix</keyword>
<dbReference type="InterPro" id="IPR027417">
    <property type="entry name" value="P-loop_NTPase"/>
</dbReference>
<dbReference type="InterPro" id="IPR003439">
    <property type="entry name" value="ABC_transporter-like_ATP-bd"/>
</dbReference>
<keyword evidence="11" id="KW-0762">Sugar transport</keyword>
<evidence type="ECO:0000313" key="12">
    <source>
        <dbReference type="Proteomes" id="UP000294813"/>
    </source>
</evidence>
<keyword evidence="7" id="KW-0813">Transport</keyword>
<evidence type="ECO:0000256" key="8">
    <source>
        <dbReference type="SAM" id="MobiDB-lite"/>
    </source>
</evidence>
<dbReference type="GO" id="GO:0016887">
    <property type="term" value="F:ATP hydrolysis activity"/>
    <property type="evidence" value="ECO:0007669"/>
    <property type="project" value="InterPro"/>
</dbReference>
<feature type="transmembrane region" description="Helical" evidence="7">
    <location>
        <begin position="61"/>
        <end position="86"/>
    </location>
</feature>
<dbReference type="InterPro" id="IPR000515">
    <property type="entry name" value="MetI-like"/>
</dbReference>
<dbReference type="GO" id="GO:0005524">
    <property type="term" value="F:ATP binding"/>
    <property type="evidence" value="ECO:0007669"/>
    <property type="project" value="UniProtKB-KW"/>
</dbReference>
<evidence type="ECO:0000256" key="3">
    <source>
        <dbReference type="ARBA" id="ARBA00022741"/>
    </source>
</evidence>
<keyword evidence="6 7" id="KW-0472">Membrane</keyword>
<dbReference type="SMART" id="SM00382">
    <property type="entry name" value="AAA"/>
    <property type="match status" value="1"/>
</dbReference>
<sequence>MAMILEGLWQGLQLLWYGDDAVWAVVLLTIEVSATATVLSLLLGIPAGVVLALARFPGKGLLVSLVNTGMGLPPVVVGLFVSILLWRSGPLGTLGLLYTPAAMVLAQSVIAWPVITGLTFAAISSLEPNLSLQILSLGATRWQLLRRLVLEARLAIMGAVIAGFGSVVSEVGASMMVGGNVKDSTRVLTTATVMEVSKGNFDVAIALSLVLLLLTYGVTMLLTLMQRGWRKSRNVPASRPQQRRSLTRKPGEPSGAAMTLQDVQVTKGQRIVLQIDQWTLRSGSITAVIGPNGAGKSTFLRLLHGLERMSQGQVLFQGQPVYGQQALELRRQMAMVFQTPCLYQLSVYDNIAEGLRLRALPEAQVDEAVGYWAERLGIAHLLGRSAQELSGGEAQRLSLARALAYRPALFLMDEPFASLDPPTREELYRDLREVLAEEGITAVIVTHALEEMFLLADQVVFLDQGSIRQQGTPEELLQSPVDGTVADFLGKRPLIAGTIVARTEQTMTVLTPTGQLVLPLAFNGDGAVLLCLREGTVGRPGYGNE</sequence>
<dbReference type="SUPFAM" id="SSF161098">
    <property type="entry name" value="MetI-like"/>
    <property type="match status" value="1"/>
</dbReference>
<keyword evidence="12" id="KW-1185">Reference proteome</keyword>
<comment type="caution">
    <text evidence="11">The sequence shown here is derived from an EMBL/GenBank/DDBJ whole genome shotgun (WGS) entry which is preliminary data.</text>
</comment>
<feature type="domain" description="ABC transporter" evidence="9">
    <location>
        <begin position="258"/>
        <end position="489"/>
    </location>
</feature>
<keyword evidence="3" id="KW-0547">Nucleotide-binding</keyword>
<evidence type="ECO:0000256" key="6">
    <source>
        <dbReference type="ARBA" id="ARBA00023136"/>
    </source>
</evidence>
<keyword evidence="4" id="KW-0067">ATP-binding</keyword>
<comment type="similarity">
    <text evidence="7">Belongs to the binding-protein-dependent transport system permease family.</text>
</comment>
<dbReference type="PANTHER" id="PTHR43632">
    <property type="entry name" value="PERMEASE COMPONENT OF TUNGSTATE ABC TRANSPORTER"/>
    <property type="match status" value="1"/>
</dbReference>
<dbReference type="PANTHER" id="PTHR43632:SF1">
    <property type="entry name" value="PERMEASE COMPONENT OF TUNGSTATE ABC TRANSPORTER"/>
    <property type="match status" value="1"/>
</dbReference>
<evidence type="ECO:0000256" key="1">
    <source>
        <dbReference type="ARBA" id="ARBA00004141"/>
    </source>
</evidence>
<gene>
    <name evidence="11" type="ORF">EDD73_105108</name>
</gene>
<dbReference type="AlphaFoldDB" id="A0A4R2RUX1"/>
<dbReference type="Pfam" id="PF00528">
    <property type="entry name" value="BPD_transp_1"/>
    <property type="match status" value="1"/>
</dbReference>
<name>A0A4R2RUX1_9FIRM</name>
<dbReference type="InterPro" id="IPR035906">
    <property type="entry name" value="MetI-like_sf"/>
</dbReference>
<evidence type="ECO:0000256" key="7">
    <source>
        <dbReference type="RuleBase" id="RU363032"/>
    </source>
</evidence>
<dbReference type="SUPFAM" id="SSF52540">
    <property type="entry name" value="P-loop containing nucleoside triphosphate hydrolases"/>
    <property type="match status" value="1"/>
</dbReference>
<proteinExistence type="inferred from homology"/>
<dbReference type="EMBL" id="SLXT01000005">
    <property type="protein sequence ID" value="TCP67213.1"/>
    <property type="molecule type" value="Genomic_DNA"/>
</dbReference>
<keyword evidence="2 7" id="KW-0812">Transmembrane</keyword>